<dbReference type="Gene3D" id="3.40.395.10">
    <property type="entry name" value="Adenoviral Proteinase, Chain A"/>
    <property type="match status" value="1"/>
</dbReference>
<comment type="caution">
    <text evidence="6">The sequence shown here is derived from an EMBL/GenBank/DDBJ whole genome shotgun (WGS) entry which is preliminary data.</text>
</comment>
<evidence type="ECO:0000256" key="1">
    <source>
        <dbReference type="ARBA" id="ARBA00005234"/>
    </source>
</evidence>
<dbReference type="EMBL" id="JAOPGA020000939">
    <property type="protein sequence ID" value="KAL0483134.1"/>
    <property type="molecule type" value="Genomic_DNA"/>
</dbReference>
<proteinExistence type="inferred from homology"/>
<dbReference type="Proteomes" id="UP001431209">
    <property type="component" value="Unassembled WGS sequence"/>
</dbReference>
<dbReference type="SUPFAM" id="SSF54001">
    <property type="entry name" value="Cysteine proteinases"/>
    <property type="match status" value="1"/>
</dbReference>
<feature type="domain" description="Ubiquitin-like protease family profile" evidence="5">
    <location>
        <begin position="102"/>
        <end position="280"/>
    </location>
</feature>
<keyword evidence="2" id="KW-0645">Protease</keyword>
<dbReference type="PROSITE" id="PS50600">
    <property type="entry name" value="ULP_PROTEASE"/>
    <property type="match status" value="1"/>
</dbReference>
<dbReference type="GO" id="GO:0006508">
    <property type="term" value="P:proteolysis"/>
    <property type="evidence" value="ECO:0007669"/>
    <property type="project" value="UniProtKB-KW"/>
</dbReference>
<dbReference type="Pfam" id="PF02902">
    <property type="entry name" value="Peptidase_C48"/>
    <property type="match status" value="1"/>
</dbReference>
<gene>
    <name evidence="6" type="ORF">AKO1_014798</name>
</gene>
<dbReference type="InterPro" id="IPR038765">
    <property type="entry name" value="Papain-like_cys_pep_sf"/>
</dbReference>
<keyword evidence="7" id="KW-1185">Reference proteome</keyword>
<dbReference type="GO" id="GO:0008234">
    <property type="term" value="F:cysteine-type peptidase activity"/>
    <property type="evidence" value="ECO:0007669"/>
    <property type="project" value="InterPro"/>
</dbReference>
<evidence type="ECO:0000256" key="3">
    <source>
        <dbReference type="ARBA" id="ARBA00022801"/>
    </source>
</evidence>
<organism evidence="6 7">
    <name type="scientific">Acrasis kona</name>
    <dbReference type="NCBI Taxonomy" id="1008807"/>
    <lineage>
        <taxon>Eukaryota</taxon>
        <taxon>Discoba</taxon>
        <taxon>Heterolobosea</taxon>
        <taxon>Tetramitia</taxon>
        <taxon>Eutetramitia</taxon>
        <taxon>Acrasidae</taxon>
        <taxon>Acrasis</taxon>
    </lineage>
</organism>
<reference evidence="6 7" key="1">
    <citation type="submission" date="2024-03" db="EMBL/GenBank/DDBJ databases">
        <title>The Acrasis kona genome and developmental transcriptomes reveal deep origins of eukaryotic multicellular pathways.</title>
        <authorList>
            <person name="Sheikh S."/>
            <person name="Fu C.-J."/>
            <person name="Brown M.W."/>
            <person name="Baldauf S.L."/>
        </authorList>
    </citation>
    <scope>NUCLEOTIDE SEQUENCE [LARGE SCALE GENOMIC DNA]</scope>
    <source>
        <strain evidence="6 7">ATCC MYA-3509</strain>
    </source>
</reference>
<comment type="similarity">
    <text evidence="1">Belongs to the peptidase C48 family.</text>
</comment>
<dbReference type="AlphaFoldDB" id="A0AAW2Z2I2"/>
<protein>
    <recommendedName>
        <fullName evidence="5">Ubiquitin-like protease family profile domain-containing protein</fullName>
    </recommendedName>
</protein>
<sequence length="343" mass="39792">MSEWKRIRPPGKTEQSSPKKRKLDVVDVVTCSSESDSESEVEELPYHVSVVNSLLGMSNSMDEPEFFKKPVQEIIKEESLTNANIKRLWADSYKSIETGKRIAEDTNDEEESKEDDTAWMDNDVIDLFAFLLTIGRESKLSHMTCEMCSPMVHETLLSCEQNGLGNLKYMQDQLSLIGHKKYTFWPVLSRDEHWVLIVFEKNEKGNRALFFDSLNRKQYYKDTLEKLEKLQQLSTVPEWVKNCKLENVTNIHDKKCHQHDGRNVPIHSCGAWVCLYMELLSNDINVSDMIKYLNTVRAGDAKIGIQHYEKLMQKRLLYFVREDETHLLNAVQTKRNASSSPVY</sequence>
<evidence type="ECO:0000256" key="2">
    <source>
        <dbReference type="ARBA" id="ARBA00022670"/>
    </source>
</evidence>
<accession>A0AAW2Z2I2</accession>
<name>A0AAW2Z2I2_9EUKA</name>
<keyword evidence="3" id="KW-0378">Hydrolase</keyword>
<evidence type="ECO:0000313" key="7">
    <source>
        <dbReference type="Proteomes" id="UP001431209"/>
    </source>
</evidence>
<evidence type="ECO:0000256" key="4">
    <source>
        <dbReference type="SAM" id="MobiDB-lite"/>
    </source>
</evidence>
<feature type="region of interest" description="Disordered" evidence="4">
    <location>
        <begin position="1"/>
        <end position="24"/>
    </location>
</feature>
<evidence type="ECO:0000259" key="5">
    <source>
        <dbReference type="PROSITE" id="PS50600"/>
    </source>
</evidence>
<evidence type="ECO:0000313" key="6">
    <source>
        <dbReference type="EMBL" id="KAL0483134.1"/>
    </source>
</evidence>
<dbReference type="InterPro" id="IPR003653">
    <property type="entry name" value="Peptidase_C48_C"/>
</dbReference>